<dbReference type="RefSeq" id="YP_009420382.1">
    <property type="nucleotide sequence ID" value="NC_035721.1"/>
</dbReference>
<name>A0A222AI19_9CRYP</name>
<proteinExistence type="inferred from homology"/>
<evidence type="ECO:0000256" key="4">
    <source>
        <dbReference type="ARBA" id="ARBA00022730"/>
    </source>
</evidence>
<keyword evidence="4" id="KW-0699">rRNA-binding</keyword>
<dbReference type="InterPro" id="IPR036164">
    <property type="entry name" value="bL21-like_sf"/>
</dbReference>
<accession>A0A222AI19</accession>
<geneLocation type="plastid" evidence="8"/>
<evidence type="ECO:0000256" key="1">
    <source>
        <dbReference type="ARBA" id="ARBA00004474"/>
    </source>
</evidence>
<dbReference type="EMBL" id="KY856941">
    <property type="protein sequence ID" value="ASO76021.1"/>
    <property type="molecule type" value="Genomic_DNA"/>
</dbReference>
<dbReference type="HAMAP" id="MF_01363">
    <property type="entry name" value="Ribosomal_bL21"/>
    <property type="match status" value="1"/>
</dbReference>
<evidence type="ECO:0000256" key="5">
    <source>
        <dbReference type="ARBA" id="ARBA00022884"/>
    </source>
</evidence>
<comment type="subcellular location">
    <subcellularLocation>
        <location evidence="1">Plastid</location>
    </subcellularLocation>
</comment>
<dbReference type="GO" id="GO:0003735">
    <property type="term" value="F:structural constituent of ribosome"/>
    <property type="evidence" value="ECO:0007669"/>
    <property type="project" value="InterPro"/>
</dbReference>
<dbReference type="SUPFAM" id="SSF141091">
    <property type="entry name" value="L21p-like"/>
    <property type="match status" value="1"/>
</dbReference>
<keyword evidence="7" id="KW-0687">Ribonucleoprotein</keyword>
<organism evidence="8">
    <name type="scientific">Chroomonas placoidea</name>
    <dbReference type="NCBI Taxonomy" id="173977"/>
    <lineage>
        <taxon>Eukaryota</taxon>
        <taxon>Cryptophyceae</taxon>
        <taxon>Pyrenomonadales</taxon>
        <taxon>Chroomonadaceae</taxon>
        <taxon>Chroomonas</taxon>
    </lineage>
</organism>
<dbReference type="GeneID" id="33910167"/>
<keyword evidence="3 8" id="KW-0934">Plastid</keyword>
<dbReference type="InterPro" id="IPR028909">
    <property type="entry name" value="bL21-like"/>
</dbReference>
<dbReference type="InterPro" id="IPR001787">
    <property type="entry name" value="Ribosomal_bL21"/>
</dbReference>
<dbReference type="AlphaFoldDB" id="A0A222AI19"/>
<protein>
    <submittedName>
        <fullName evidence="8">Ribosomal protein L21</fullName>
    </submittedName>
</protein>
<dbReference type="GO" id="GO:0019843">
    <property type="term" value="F:rRNA binding"/>
    <property type="evidence" value="ECO:0007669"/>
    <property type="project" value="UniProtKB-KW"/>
</dbReference>
<gene>
    <name evidence="8" type="primary">rpl21</name>
</gene>
<dbReference type="PANTHER" id="PTHR21349">
    <property type="entry name" value="50S RIBOSOMAL PROTEIN L21"/>
    <property type="match status" value="1"/>
</dbReference>
<dbReference type="Pfam" id="PF00829">
    <property type="entry name" value="Ribosomal_L21p"/>
    <property type="match status" value="1"/>
</dbReference>
<keyword evidence="5" id="KW-0694">RNA-binding</keyword>
<comment type="similarity">
    <text evidence="2">Belongs to the bacterial ribosomal protein bL21 family.</text>
</comment>
<dbReference type="GO" id="GO:0005762">
    <property type="term" value="C:mitochondrial large ribosomal subunit"/>
    <property type="evidence" value="ECO:0007669"/>
    <property type="project" value="TreeGrafter"/>
</dbReference>
<dbReference type="NCBIfam" id="TIGR00061">
    <property type="entry name" value="L21"/>
    <property type="match status" value="1"/>
</dbReference>
<evidence type="ECO:0000313" key="8">
    <source>
        <dbReference type="EMBL" id="ASO76021.1"/>
    </source>
</evidence>
<evidence type="ECO:0000256" key="6">
    <source>
        <dbReference type="ARBA" id="ARBA00022980"/>
    </source>
</evidence>
<evidence type="ECO:0000256" key="3">
    <source>
        <dbReference type="ARBA" id="ARBA00022640"/>
    </source>
</evidence>
<evidence type="ECO:0000256" key="7">
    <source>
        <dbReference type="ARBA" id="ARBA00023274"/>
    </source>
</evidence>
<dbReference type="PANTHER" id="PTHR21349:SF7">
    <property type="entry name" value="LARGE RIBOSOMAL SUBUNIT PROTEIN BL21C"/>
    <property type="match status" value="1"/>
</dbReference>
<keyword evidence="6 8" id="KW-0689">Ribosomal protein</keyword>
<sequence length="110" mass="12598">MNYAIIEASGRQFWVEPGRFYDFNHLNLNCGDKIALTRVLLVNNQGNVSVGRPCLDNAKVEATVLGHIKSRKVTVYKMRPKKKTRKKQGYRSNLTRVMINSIQFDGNNIQ</sequence>
<evidence type="ECO:0000256" key="2">
    <source>
        <dbReference type="ARBA" id="ARBA00008563"/>
    </source>
</evidence>
<reference evidence="8" key="1">
    <citation type="journal article" date="2017" name="Genome Biol. Evol.">
        <title>Evolutionary Dynamics of Cryptophyte Plastid Genomes.</title>
        <authorList>
            <person name="Kim J.I."/>
            <person name="Moore C.E."/>
            <person name="Archibald J.M."/>
            <person name="Bhattacharya D."/>
            <person name="Yi G."/>
            <person name="Yoon H.S."/>
            <person name="Shin W."/>
        </authorList>
    </citation>
    <scope>NUCLEOTIDE SEQUENCE</scope>
    <source>
        <strain evidence="8">CCAP978/8</strain>
    </source>
</reference>
<dbReference type="GO" id="GO:0006412">
    <property type="term" value="P:translation"/>
    <property type="evidence" value="ECO:0007669"/>
    <property type="project" value="InterPro"/>
</dbReference>
<dbReference type="GO" id="GO:0009536">
    <property type="term" value="C:plastid"/>
    <property type="evidence" value="ECO:0007669"/>
    <property type="project" value="UniProtKB-SubCell"/>
</dbReference>